<dbReference type="InterPro" id="IPR029056">
    <property type="entry name" value="Ribokinase-like"/>
</dbReference>
<dbReference type="GO" id="GO:0008902">
    <property type="term" value="F:hydroxymethylpyrimidine kinase activity"/>
    <property type="evidence" value="ECO:0007669"/>
    <property type="project" value="TreeGrafter"/>
</dbReference>
<dbReference type="EMBL" id="UOFI01000023">
    <property type="protein sequence ID" value="VAW62518.1"/>
    <property type="molecule type" value="Genomic_DNA"/>
</dbReference>
<sequence>MKDSNSPVVLCFSGLDPTGGAGIQADIEAIGWHGCHTAPIITANTIQNTHNVISFEAIDPTFILKQARVILKDMPVRAIKIGMLCSGHTAEAIYTLLRQYKDIPVIFDPVLVAGGGSSLAHKNLIDAVNSLIIPHTHILTPNTPEALQLTSKKIAAETAAQHLNNMGADYVLLTGTHAETAHVIHKLYNRMKCEHIFPYPRLAHEYHGSGCTLAASIAALIAHNIEPVNACQNALDFTFKSLKTAQPLGSGQLIPNRRFS</sequence>
<keyword evidence="2" id="KW-0808">Transferase</keyword>
<dbReference type="EC" id="2.7.4.7" evidence="2"/>
<feature type="domain" description="Pyridoxamine kinase/Phosphomethylpyrimidine kinase" evidence="1">
    <location>
        <begin position="16"/>
        <end position="252"/>
    </location>
</feature>
<proteinExistence type="predicted"/>
<dbReference type="CDD" id="cd01169">
    <property type="entry name" value="HMPP_kinase"/>
    <property type="match status" value="1"/>
</dbReference>
<name>A0A3B0X2P0_9ZZZZ</name>
<dbReference type="PANTHER" id="PTHR20858">
    <property type="entry name" value="PHOSPHOMETHYLPYRIMIDINE KINASE"/>
    <property type="match status" value="1"/>
</dbReference>
<accession>A0A3B0X2P0</accession>
<dbReference type="PANTHER" id="PTHR20858:SF17">
    <property type="entry name" value="HYDROXYMETHYLPYRIMIDINE_PHOSPHOMETHYLPYRIMIDINE KINASE THI20-RELATED"/>
    <property type="match status" value="1"/>
</dbReference>
<dbReference type="AlphaFoldDB" id="A0A3B0X2P0"/>
<dbReference type="GO" id="GO:0008972">
    <property type="term" value="F:phosphomethylpyrimidine kinase activity"/>
    <property type="evidence" value="ECO:0007669"/>
    <property type="project" value="UniProtKB-EC"/>
</dbReference>
<dbReference type="InterPro" id="IPR013749">
    <property type="entry name" value="PM/HMP-P_kinase-1"/>
</dbReference>
<dbReference type="SUPFAM" id="SSF53613">
    <property type="entry name" value="Ribokinase-like"/>
    <property type="match status" value="1"/>
</dbReference>
<reference evidence="2" key="1">
    <citation type="submission" date="2018-06" db="EMBL/GenBank/DDBJ databases">
        <authorList>
            <person name="Zhirakovskaya E."/>
        </authorList>
    </citation>
    <scope>NUCLEOTIDE SEQUENCE</scope>
</reference>
<gene>
    <name evidence="2" type="ORF">MNBD_GAMMA09-3755</name>
</gene>
<dbReference type="InterPro" id="IPR004399">
    <property type="entry name" value="HMP/HMP-P_kinase_dom"/>
</dbReference>
<keyword evidence="2" id="KW-0418">Kinase</keyword>
<dbReference type="Gene3D" id="3.40.1190.20">
    <property type="match status" value="1"/>
</dbReference>
<protein>
    <submittedName>
        <fullName evidence="2">Hydroxymethylpyrimidine phosphate kinase ThiD</fullName>
        <ecNumber evidence="2">2.7.4.7</ecNumber>
    </submittedName>
</protein>
<organism evidence="2">
    <name type="scientific">hydrothermal vent metagenome</name>
    <dbReference type="NCBI Taxonomy" id="652676"/>
    <lineage>
        <taxon>unclassified sequences</taxon>
        <taxon>metagenomes</taxon>
        <taxon>ecological metagenomes</taxon>
    </lineage>
</organism>
<dbReference type="Pfam" id="PF08543">
    <property type="entry name" value="Phos_pyr_kin"/>
    <property type="match status" value="1"/>
</dbReference>
<dbReference type="GO" id="GO:0009228">
    <property type="term" value="P:thiamine biosynthetic process"/>
    <property type="evidence" value="ECO:0007669"/>
    <property type="project" value="InterPro"/>
</dbReference>
<evidence type="ECO:0000313" key="2">
    <source>
        <dbReference type="EMBL" id="VAW62518.1"/>
    </source>
</evidence>
<dbReference type="GO" id="GO:0005829">
    <property type="term" value="C:cytosol"/>
    <property type="evidence" value="ECO:0007669"/>
    <property type="project" value="TreeGrafter"/>
</dbReference>
<evidence type="ECO:0000259" key="1">
    <source>
        <dbReference type="Pfam" id="PF08543"/>
    </source>
</evidence>